<evidence type="ECO:0000313" key="2">
    <source>
        <dbReference type="Proteomes" id="UP000016491"/>
    </source>
</evidence>
<gene>
    <name evidence="1" type="ORF">CLOSYM_01423</name>
</gene>
<reference evidence="1 2" key="1">
    <citation type="submission" date="2013-07" db="EMBL/GenBank/DDBJ databases">
        <authorList>
            <person name="Weinstock G."/>
            <person name="Sodergren E."/>
            <person name="Wylie T."/>
            <person name="Fulton L."/>
            <person name="Fulton R."/>
            <person name="Fronick C."/>
            <person name="O'Laughlin M."/>
            <person name="Godfrey J."/>
            <person name="Miner T."/>
            <person name="Herter B."/>
            <person name="Appelbaum E."/>
            <person name="Cordes M."/>
            <person name="Lek S."/>
            <person name="Wollam A."/>
            <person name="Pepin K.H."/>
            <person name="Palsikar V.B."/>
            <person name="Mitreva M."/>
            <person name="Wilson R.K."/>
        </authorList>
    </citation>
    <scope>NUCLEOTIDE SEQUENCE [LARGE SCALE GENOMIC DNA]</scope>
    <source>
        <strain evidence="1 2">ATCC 14940</strain>
    </source>
</reference>
<organism evidence="1 2">
    <name type="scientific">[Clostridium] symbiosum ATCC 14940</name>
    <dbReference type="NCBI Taxonomy" id="411472"/>
    <lineage>
        <taxon>Bacteria</taxon>
        <taxon>Bacillati</taxon>
        <taxon>Bacillota</taxon>
        <taxon>Clostridia</taxon>
        <taxon>Lachnospirales</taxon>
        <taxon>Lachnospiraceae</taxon>
        <taxon>Otoolea</taxon>
    </lineage>
</organism>
<accession>A0ABC9U0A7</accession>
<proteinExistence type="predicted"/>
<evidence type="ECO:0000313" key="1">
    <source>
        <dbReference type="EMBL" id="ERI78582.1"/>
    </source>
</evidence>
<dbReference type="EMBL" id="AWSU01000116">
    <property type="protein sequence ID" value="ERI78582.1"/>
    <property type="molecule type" value="Genomic_DNA"/>
</dbReference>
<dbReference type="AlphaFoldDB" id="A0ABC9U0A7"/>
<name>A0ABC9U0A7_CLOSY</name>
<comment type="caution">
    <text evidence="1">The sequence shown here is derived from an EMBL/GenBank/DDBJ whole genome shotgun (WGS) entry which is preliminary data.</text>
</comment>
<dbReference type="Proteomes" id="UP000016491">
    <property type="component" value="Unassembled WGS sequence"/>
</dbReference>
<sequence length="65" mass="7654">MPVFRKYCSYHAKKRRAVKSNTLCDAQKRQAPLIMVKSLLFIAPRRVTRDFRVKCTRNTSRNPTV</sequence>
<protein>
    <submittedName>
        <fullName evidence="1">Uncharacterized protein</fullName>
    </submittedName>
</protein>